<dbReference type="InterPro" id="IPR008920">
    <property type="entry name" value="TF_FadR/GntR_C"/>
</dbReference>
<proteinExistence type="predicted"/>
<dbReference type="GO" id="GO:0003677">
    <property type="term" value="F:DNA binding"/>
    <property type="evidence" value="ECO:0007669"/>
    <property type="project" value="UniProtKB-KW"/>
</dbReference>
<dbReference type="InterPro" id="IPR036388">
    <property type="entry name" value="WH-like_DNA-bd_sf"/>
</dbReference>
<keyword evidence="1" id="KW-0805">Transcription regulation</keyword>
<dbReference type="Pfam" id="PF07729">
    <property type="entry name" value="FCD"/>
    <property type="match status" value="1"/>
</dbReference>
<dbReference type="SUPFAM" id="SSF48008">
    <property type="entry name" value="GntR ligand-binding domain-like"/>
    <property type="match status" value="1"/>
</dbReference>
<evidence type="ECO:0000256" key="2">
    <source>
        <dbReference type="ARBA" id="ARBA00023125"/>
    </source>
</evidence>
<dbReference type="AlphaFoldDB" id="A0A246WKS0"/>
<organism evidence="5 6">
    <name type="scientific">Herbaspirillum robiniae</name>
    <dbReference type="NCBI Taxonomy" id="2014887"/>
    <lineage>
        <taxon>Bacteria</taxon>
        <taxon>Pseudomonadati</taxon>
        <taxon>Pseudomonadota</taxon>
        <taxon>Betaproteobacteria</taxon>
        <taxon>Burkholderiales</taxon>
        <taxon>Oxalobacteraceae</taxon>
        <taxon>Herbaspirillum</taxon>
    </lineage>
</organism>
<gene>
    <name evidence="5" type="ORF">CEJ42_21425</name>
</gene>
<dbReference type="SMART" id="SM00895">
    <property type="entry name" value="FCD"/>
    <property type="match status" value="1"/>
</dbReference>
<evidence type="ECO:0000256" key="1">
    <source>
        <dbReference type="ARBA" id="ARBA00023015"/>
    </source>
</evidence>
<dbReference type="InterPro" id="IPR036390">
    <property type="entry name" value="WH_DNA-bd_sf"/>
</dbReference>
<dbReference type="EMBL" id="NJGU01000014">
    <property type="protein sequence ID" value="OWY26921.1"/>
    <property type="molecule type" value="Genomic_DNA"/>
</dbReference>
<dbReference type="InterPro" id="IPR011711">
    <property type="entry name" value="GntR_C"/>
</dbReference>
<keyword evidence="2" id="KW-0238">DNA-binding</keyword>
<evidence type="ECO:0000313" key="5">
    <source>
        <dbReference type="EMBL" id="OWY26921.1"/>
    </source>
</evidence>
<name>A0A246WKS0_9BURK</name>
<dbReference type="Gene3D" id="1.10.10.10">
    <property type="entry name" value="Winged helix-like DNA-binding domain superfamily/Winged helix DNA-binding domain"/>
    <property type="match status" value="1"/>
</dbReference>
<dbReference type="Proteomes" id="UP000197596">
    <property type="component" value="Unassembled WGS sequence"/>
</dbReference>
<dbReference type="Gene3D" id="1.20.120.530">
    <property type="entry name" value="GntR ligand-binding domain-like"/>
    <property type="match status" value="1"/>
</dbReference>
<sequence>MKPQRATADHPETLDQNVYEAIFNAVMHGRLKPGTRLQEASLCEQFGVSRTVVRQALRRLSELRIVDVVPNKGAAVATPGPKETRDVFAARRAIEGAIVREVARHIDHGDLARLRQRLQAEHAALHEGDHPRWVALAGGFHLALAELSGNQVLERMLTELMTRCSLIVALYEVPGEASCEHDEHARLVDLLALRDGNGAAAEMERHLLALEARLRLPEEKSDALRRAF</sequence>
<evidence type="ECO:0000313" key="6">
    <source>
        <dbReference type="Proteomes" id="UP000197596"/>
    </source>
</evidence>
<dbReference type="SMART" id="SM00345">
    <property type="entry name" value="HTH_GNTR"/>
    <property type="match status" value="1"/>
</dbReference>
<keyword evidence="3" id="KW-0804">Transcription</keyword>
<comment type="caution">
    <text evidence="5">The sequence shown here is derived from an EMBL/GenBank/DDBJ whole genome shotgun (WGS) entry which is preliminary data.</text>
</comment>
<dbReference type="CDD" id="cd07377">
    <property type="entry name" value="WHTH_GntR"/>
    <property type="match status" value="1"/>
</dbReference>
<dbReference type="PROSITE" id="PS50949">
    <property type="entry name" value="HTH_GNTR"/>
    <property type="match status" value="1"/>
</dbReference>
<dbReference type="GO" id="GO:0003700">
    <property type="term" value="F:DNA-binding transcription factor activity"/>
    <property type="evidence" value="ECO:0007669"/>
    <property type="project" value="InterPro"/>
</dbReference>
<dbReference type="SUPFAM" id="SSF46785">
    <property type="entry name" value="Winged helix' DNA-binding domain"/>
    <property type="match status" value="1"/>
</dbReference>
<feature type="domain" description="HTH gntR-type" evidence="4">
    <location>
        <begin position="12"/>
        <end position="79"/>
    </location>
</feature>
<evidence type="ECO:0000259" key="4">
    <source>
        <dbReference type="PROSITE" id="PS50949"/>
    </source>
</evidence>
<reference evidence="5 6" key="1">
    <citation type="submission" date="2017-06" db="EMBL/GenBank/DDBJ databases">
        <title>Herbaspirillum phytohormonus sp. nov., isolated from the root nodule of Robinia pseudoacacia in lead-zinc mine.</title>
        <authorList>
            <person name="Fan M."/>
            <person name="Lin Y."/>
        </authorList>
    </citation>
    <scope>NUCLEOTIDE SEQUENCE [LARGE SCALE GENOMIC DNA]</scope>
    <source>
        <strain evidence="5 6">HZ10</strain>
    </source>
</reference>
<dbReference type="Pfam" id="PF00392">
    <property type="entry name" value="GntR"/>
    <property type="match status" value="1"/>
</dbReference>
<dbReference type="RefSeq" id="WP_088752472.1">
    <property type="nucleotide sequence ID" value="NZ_NJGU01000014.1"/>
</dbReference>
<dbReference type="InterPro" id="IPR000524">
    <property type="entry name" value="Tscrpt_reg_HTH_GntR"/>
</dbReference>
<dbReference type="PANTHER" id="PTHR43537:SF53">
    <property type="entry name" value="HTH-TYPE TRANSCRIPTIONAL REPRESSOR NANR"/>
    <property type="match status" value="1"/>
</dbReference>
<dbReference type="PANTHER" id="PTHR43537">
    <property type="entry name" value="TRANSCRIPTIONAL REGULATOR, GNTR FAMILY"/>
    <property type="match status" value="1"/>
</dbReference>
<evidence type="ECO:0000256" key="3">
    <source>
        <dbReference type="ARBA" id="ARBA00023163"/>
    </source>
</evidence>
<protein>
    <submittedName>
        <fullName evidence="5">Transcriptional regulator</fullName>
    </submittedName>
</protein>
<accession>A0A246WKS0</accession>